<dbReference type="InterPro" id="IPR027417">
    <property type="entry name" value="P-loop_NTPase"/>
</dbReference>
<protein>
    <submittedName>
        <fullName evidence="6">Mitochondrial translational initiation factor 2</fullName>
    </submittedName>
</protein>
<keyword evidence="1" id="KW-0547">Nucleotide-binding</keyword>
<evidence type="ECO:0000313" key="6">
    <source>
        <dbReference type="Ensembl" id="ENSSGRP00000081244.1"/>
    </source>
</evidence>
<keyword evidence="7" id="KW-1185">Reference proteome</keyword>
<keyword evidence="2" id="KW-0342">GTP-binding</keyword>
<dbReference type="Proteomes" id="UP000472262">
    <property type="component" value="Unassembled WGS sequence"/>
</dbReference>
<dbReference type="InterPro" id="IPR053905">
    <property type="entry name" value="EF-G-like_DII"/>
</dbReference>
<dbReference type="GO" id="GO:0005737">
    <property type="term" value="C:cytoplasm"/>
    <property type="evidence" value="ECO:0007669"/>
    <property type="project" value="TreeGrafter"/>
</dbReference>
<dbReference type="InterPro" id="IPR009000">
    <property type="entry name" value="Transl_B-barrel_sf"/>
</dbReference>
<reference evidence="6" key="2">
    <citation type="submission" date="2025-09" db="UniProtKB">
        <authorList>
            <consortium name="Ensembl"/>
        </authorList>
    </citation>
    <scope>IDENTIFICATION</scope>
</reference>
<dbReference type="Ensembl" id="ENSSGRT00000086503.1">
    <property type="protein sequence ID" value="ENSSGRP00000081244.1"/>
    <property type="gene ID" value="ENSSGRG00000041094.1"/>
</dbReference>
<dbReference type="Pfam" id="PF22042">
    <property type="entry name" value="EF-G_D2"/>
    <property type="match status" value="1"/>
</dbReference>
<evidence type="ECO:0000256" key="2">
    <source>
        <dbReference type="ARBA" id="ARBA00023134"/>
    </source>
</evidence>
<feature type="compositionally biased region" description="Polar residues" evidence="3">
    <location>
        <begin position="113"/>
        <end position="126"/>
    </location>
</feature>
<dbReference type="SUPFAM" id="SSF50447">
    <property type="entry name" value="Translation proteins"/>
    <property type="match status" value="1"/>
</dbReference>
<dbReference type="Gene3D" id="3.40.50.300">
    <property type="entry name" value="P-loop containing nucleotide triphosphate hydrolases"/>
    <property type="match status" value="1"/>
</dbReference>
<organism evidence="6 7">
    <name type="scientific">Sinocyclocheilus grahami</name>
    <name type="common">Dianchi golden-line fish</name>
    <name type="synonym">Barbus grahami</name>
    <dbReference type="NCBI Taxonomy" id="75366"/>
    <lineage>
        <taxon>Eukaryota</taxon>
        <taxon>Metazoa</taxon>
        <taxon>Chordata</taxon>
        <taxon>Craniata</taxon>
        <taxon>Vertebrata</taxon>
        <taxon>Euteleostomi</taxon>
        <taxon>Actinopterygii</taxon>
        <taxon>Neopterygii</taxon>
        <taxon>Teleostei</taxon>
        <taxon>Ostariophysi</taxon>
        <taxon>Cypriniformes</taxon>
        <taxon>Cyprinidae</taxon>
        <taxon>Cyprininae</taxon>
        <taxon>Sinocyclocheilus</taxon>
    </lineage>
</organism>
<name>A0A672QY55_SINGR</name>
<proteinExistence type="predicted"/>
<dbReference type="InParanoid" id="A0A672QY55"/>
<dbReference type="InterPro" id="IPR036925">
    <property type="entry name" value="TIF_IF2_dom3_sf"/>
</dbReference>
<dbReference type="InterPro" id="IPR023115">
    <property type="entry name" value="TIF_IF2_dom3"/>
</dbReference>
<evidence type="ECO:0000259" key="5">
    <source>
        <dbReference type="Pfam" id="PF22042"/>
    </source>
</evidence>
<feature type="region of interest" description="Disordered" evidence="3">
    <location>
        <begin position="110"/>
        <end position="131"/>
    </location>
</feature>
<evidence type="ECO:0000259" key="4">
    <source>
        <dbReference type="Pfam" id="PF11987"/>
    </source>
</evidence>
<dbReference type="PANTHER" id="PTHR43381:SF20">
    <property type="entry name" value="TRANSLATION INITIATION FACTOR IF-2, MITOCHONDRIAL"/>
    <property type="match status" value="1"/>
</dbReference>
<evidence type="ECO:0000313" key="7">
    <source>
        <dbReference type="Proteomes" id="UP000472262"/>
    </source>
</evidence>
<dbReference type="InterPro" id="IPR015760">
    <property type="entry name" value="TIF_IF2"/>
</dbReference>
<evidence type="ECO:0000256" key="1">
    <source>
        <dbReference type="ARBA" id="ARBA00022741"/>
    </source>
</evidence>
<dbReference type="PANTHER" id="PTHR43381">
    <property type="entry name" value="TRANSLATION INITIATION FACTOR IF-2-RELATED"/>
    <property type="match status" value="1"/>
</dbReference>
<feature type="domain" description="Translation initiation factor IF- 2" evidence="4">
    <location>
        <begin position="405"/>
        <end position="443"/>
    </location>
</feature>
<dbReference type="Gene3D" id="3.40.50.10050">
    <property type="entry name" value="Translation initiation factor IF- 2, domain 3"/>
    <property type="match status" value="1"/>
</dbReference>
<dbReference type="GO" id="GO:0003743">
    <property type="term" value="F:translation initiation factor activity"/>
    <property type="evidence" value="ECO:0007669"/>
    <property type="project" value="TreeGrafter"/>
</dbReference>
<reference evidence="6" key="1">
    <citation type="submission" date="2025-08" db="UniProtKB">
        <authorList>
            <consortium name="Ensembl"/>
        </authorList>
    </citation>
    <scope>IDENTIFICATION</scope>
</reference>
<sequence>MQMTRLIQDCTNQIVCLVCVCRAEGVVFVLLKNKGQLKGQKINAKPVKLEKPQKQEVEIKQRRTASELVKTMNKDIDHVYEALLNADVDLDELEPDTVLEEKWIKRSSKEIGNETQMGQTGRNQSQRKQRYPETVRRILLVPRAPVVTIMGHVDHGKTTLLDSLRKSQVAAQEAGGITIGTNLCLNTPANYICKIPCLETKGHKNAELPLEIPDFPIGQAHLERLESLQALKATLHVTRPLNISKPLRMQISLQGDNLLELAEATVTLAEVLELKGDPTGLVEGMVIESRTDKCKGLSIRRAVTLVAGKCWAKVRFMFDEYNQAVSEAGPSIPVEIMGWKDLPSAGEEILKVESEVSYKLKVKLIERKRNLFEIGNWLATTDLQPLNEQLLFSFFIFIYPPHCSGTICGFNVAANKSVQQMAAKKGIPLKLHRVIYKLIDELKDDLSSKLPPTTEENIIGSVTTLKHLKDEVLIKLKISWDPGF</sequence>
<dbReference type="SUPFAM" id="SSF52156">
    <property type="entry name" value="Initiation factor IF2/eIF5b, domain 3"/>
    <property type="match status" value="1"/>
</dbReference>
<dbReference type="AlphaFoldDB" id="A0A672QY55"/>
<dbReference type="Gene3D" id="2.40.30.10">
    <property type="entry name" value="Translation factors"/>
    <property type="match status" value="1"/>
</dbReference>
<accession>A0A672QY55</accession>
<evidence type="ECO:0000256" key="3">
    <source>
        <dbReference type="SAM" id="MobiDB-lite"/>
    </source>
</evidence>
<dbReference type="GO" id="GO:0005525">
    <property type="term" value="F:GTP binding"/>
    <property type="evidence" value="ECO:0007669"/>
    <property type="project" value="UniProtKB-KW"/>
</dbReference>
<dbReference type="Pfam" id="PF11987">
    <property type="entry name" value="IF-2"/>
    <property type="match status" value="1"/>
</dbReference>
<feature type="domain" description="Elongation factor G-like" evidence="5">
    <location>
        <begin position="300"/>
        <end position="350"/>
    </location>
</feature>
<dbReference type="SUPFAM" id="SSF52540">
    <property type="entry name" value="P-loop containing nucleoside triphosphate hydrolases"/>
    <property type="match status" value="1"/>
</dbReference>